<keyword evidence="6 9" id="KW-0067">ATP-binding</keyword>
<dbReference type="InterPro" id="IPR020536">
    <property type="entry name" value="ThiI_AANH"/>
</dbReference>
<evidence type="ECO:0000256" key="8">
    <source>
        <dbReference type="ARBA" id="ARBA00022977"/>
    </source>
</evidence>
<dbReference type="GO" id="GO:0140741">
    <property type="term" value="F:tRNA-uracil-4 sulfurtransferase activity"/>
    <property type="evidence" value="ECO:0007669"/>
    <property type="project" value="UniProtKB-EC"/>
</dbReference>
<dbReference type="InterPro" id="IPR049962">
    <property type="entry name" value="THUMP_ThiI"/>
</dbReference>
<dbReference type="EC" id="2.8.1.4" evidence="9"/>
<dbReference type="Pfam" id="PF02926">
    <property type="entry name" value="THUMP"/>
    <property type="match status" value="1"/>
</dbReference>
<dbReference type="PANTHER" id="PTHR43209">
    <property type="entry name" value="TRNA SULFURTRANSFERASE"/>
    <property type="match status" value="1"/>
</dbReference>
<evidence type="ECO:0000256" key="6">
    <source>
        <dbReference type="ARBA" id="ARBA00022840"/>
    </source>
</evidence>
<feature type="binding site" evidence="9">
    <location>
        <position position="270"/>
    </location>
    <ligand>
        <name>ATP</name>
        <dbReference type="ChEBI" id="CHEBI:30616"/>
    </ligand>
</feature>
<evidence type="ECO:0000256" key="9">
    <source>
        <dbReference type="HAMAP-Rule" id="MF_00021"/>
    </source>
</evidence>
<feature type="domain" description="THUMP" evidence="10">
    <location>
        <begin position="61"/>
        <end position="170"/>
    </location>
</feature>
<name>A0ABU5VT26_9BACT</name>
<dbReference type="Pfam" id="PF22025">
    <property type="entry name" value="ThiI_fer"/>
    <property type="match status" value="1"/>
</dbReference>
<comment type="caution">
    <text evidence="9">Lacks conserved residue(s) required for the propagation of feature annotation.</text>
</comment>
<keyword evidence="4 9" id="KW-0808">Transferase</keyword>
<keyword evidence="3 9" id="KW-0820">tRNA-binding</keyword>
<accession>A0ABU5VT26</accession>
<comment type="catalytic activity">
    <reaction evidence="9">
        <text>[ThiS sulfur-carrier protein]-C-terminal Gly-Gly-AMP + S-sulfanyl-L-cysteinyl-[cysteine desulfurase] + AH2 = [ThiS sulfur-carrier protein]-C-terminal-Gly-aminoethanethioate + L-cysteinyl-[cysteine desulfurase] + A + AMP + 2 H(+)</text>
        <dbReference type="Rhea" id="RHEA:43340"/>
        <dbReference type="Rhea" id="RHEA-COMP:12157"/>
        <dbReference type="Rhea" id="RHEA-COMP:12158"/>
        <dbReference type="Rhea" id="RHEA-COMP:12910"/>
        <dbReference type="Rhea" id="RHEA-COMP:19908"/>
        <dbReference type="ChEBI" id="CHEBI:13193"/>
        <dbReference type="ChEBI" id="CHEBI:15378"/>
        <dbReference type="ChEBI" id="CHEBI:17499"/>
        <dbReference type="ChEBI" id="CHEBI:29950"/>
        <dbReference type="ChEBI" id="CHEBI:61963"/>
        <dbReference type="ChEBI" id="CHEBI:90618"/>
        <dbReference type="ChEBI" id="CHEBI:232372"/>
        <dbReference type="ChEBI" id="CHEBI:456215"/>
    </reaction>
</comment>
<comment type="subcellular location">
    <subcellularLocation>
        <location evidence="1 9">Cytoplasm</location>
    </subcellularLocation>
</comment>
<reference evidence="11 12" key="1">
    <citation type="submission" date="2023-11" db="EMBL/GenBank/DDBJ databases">
        <title>A Novel Polar Bacteriovorax (B. antarcticus) Isolated from the Biocrust in Antarctica.</title>
        <authorList>
            <person name="Mun W."/>
            <person name="Choi S.Y."/>
            <person name="Mitchell R.J."/>
        </authorList>
    </citation>
    <scope>NUCLEOTIDE SEQUENCE [LARGE SCALE GENOMIC DNA]</scope>
    <source>
        <strain evidence="11 12">PP10</strain>
    </source>
</reference>
<dbReference type="InterPro" id="IPR049961">
    <property type="entry name" value="ThiI_N"/>
</dbReference>
<feature type="binding site" evidence="9">
    <location>
        <position position="301"/>
    </location>
    <ligand>
        <name>ATP</name>
        <dbReference type="ChEBI" id="CHEBI:30616"/>
    </ligand>
</feature>
<dbReference type="RefSeq" id="WP_323575882.1">
    <property type="nucleotide sequence ID" value="NZ_JAYGJQ010000001.1"/>
</dbReference>
<evidence type="ECO:0000256" key="7">
    <source>
        <dbReference type="ARBA" id="ARBA00022884"/>
    </source>
</evidence>
<dbReference type="InterPro" id="IPR003720">
    <property type="entry name" value="tRNA_STrfase"/>
</dbReference>
<dbReference type="CDD" id="cd01712">
    <property type="entry name" value="PPase_ThiI"/>
    <property type="match status" value="1"/>
</dbReference>
<dbReference type="InterPro" id="IPR054173">
    <property type="entry name" value="ThiI_fer"/>
</dbReference>
<organism evidence="11 12">
    <name type="scientific">Bacteriovorax antarcticus</name>
    <dbReference type="NCBI Taxonomy" id="3088717"/>
    <lineage>
        <taxon>Bacteria</taxon>
        <taxon>Pseudomonadati</taxon>
        <taxon>Bdellovibrionota</taxon>
        <taxon>Bacteriovoracia</taxon>
        <taxon>Bacteriovoracales</taxon>
        <taxon>Bacteriovoracaceae</taxon>
        <taxon>Bacteriovorax</taxon>
    </lineage>
</organism>
<evidence type="ECO:0000256" key="3">
    <source>
        <dbReference type="ARBA" id="ARBA00022555"/>
    </source>
</evidence>
<sequence length="408" mass="46692">MFSNLVISLDELWLKGKNRQDYFRKAVDHINAVFKNYHSDKFTYKVQSERLYYTSQTFFNEELIEALTLVPGLAYISPCKVLDRLPDENLENVYEEILNELKSFETAPVTFRALVRRVDKSFSETSVAVAREIGHRVITRYPLAQVELKKSEMVIDVRILPKHVSISTQTRKGIGGLPWGTTGSAVTMLSGGFDSPVASYLMSKRGVRQAFVFFHAYPFVGREVVTKIKALTSVLAKYQRQCHLYIVPFGDIQNLISKHCREEYRTLIFRRYMVEISNLICERIKADAVVTGDCIGQVSSQTMQNLHLMDKASERMILRPLVGFNKLEIMNLGMKIGTHDISILPHDDACSLFAPKSPIIIPNLEYWNNWDADFDISAELENAVDKTEAFSVNLKGEFYKKDFFSFDS</sequence>
<keyword evidence="2 9" id="KW-0963">Cytoplasm</keyword>
<dbReference type="InterPro" id="IPR050102">
    <property type="entry name" value="tRNA_sulfurtransferase_ThiI"/>
</dbReference>
<evidence type="ECO:0000256" key="1">
    <source>
        <dbReference type="ARBA" id="ARBA00004496"/>
    </source>
</evidence>
<evidence type="ECO:0000313" key="12">
    <source>
        <dbReference type="Proteomes" id="UP001302274"/>
    </source>
</evidence>
<gene>
    <name evidence="9 11" type="primary">thiI</name>
    <name evidence="11" type="ORF">SHI21_08300</name>
</gene>
<comment type="pathway">
    <text evidence="9">Cofactor biosynthesis; thiamine diphosphate biosynthesis.</text>
</comment>
<dbReference type="Proteomes" id="UP001302274">
    <property type="component" value="Unassembled WGS sequence"/>
</dbReference>
<keyword evidence="5 9" id="KW-0547">Nucleotide-binding</keyword>
<comment type="similarity">
    <text evidence="9">Belongs to the ThiI family.</text>
</comment>
<dbReference type="Gene3D" id="3.40.50.620">
    <property type="entry name" value="HUPs"/>
    <property type="match status" value="1"/>
</dbReference>
<dbReference type="SUPFAM" id="SSF52402">
    <property type="entry name" value="Adenine nucleotide alpha hydrolases-like"/>
    <property type="match status" value="1"/>
</dbReference>
<dbReference type="InterPro" id="IPR004114">
    <property type="entry name" value="THUMP_dom"/>
</dbReference>
<keyword evidence="7 9" id="KW-0694">RNA-binding</keyword>
<keyword evidence="8 9" id="KW-0784">Thiamine biosynthesis</keyword>
<protein>
    <recommendedName>
        <fullName evidence="9">Probable tRNA sulfurtransferase</fullName>
        <ecNumber evidence="9">2.8.1.4</ecNumber>
    </recommendedName>
    <alternativeName>
        <fullName evidence="9">Sulfur carrier protein ThiS sulfurtransferase</fullName>
    </alternativeName>
    <alternativeName>
        <fullName evidence="9">Thiamine biosynthesis protein ThiI</fullName>
    </alternativeName>
    <alternativeName>
        <fullName evidence="9">tRNA 4-thiouridine synthase</fullName>
    </alternativeName>
</protein>
<evidence type="ECO:0000313" key="11">
    <source>
        <dbReference type="EMBL" id="MEA9356199.1"/>
    </source>
</evidence>
<evidence type="ECO:0000259" key="10">
    <source>
        <dbReference type="PROSITE" id="PS51165"/>
    </source>
</evidence>
<dbReference type="InterPro" id="IPR014729">
    <property type="entry name" value="Rossmann-like_a/b/a_fold"/>
</dbReference>
<feature type="binding site" evidence="9">
    <location>
        <position position="292"/>
    </location>
    <ligand>
        <name>ATP</name>
        <dbReference type="ChEBI" id="CHEBI:30616"/>
    </ligand>
</feature>
<feature type="binding site" evidence="9">
    <location>
        <begin position="188"/>
        <end position="189"/>
    </location>
    <ligand>
        <name>ATP</name>
        <dbReference type="ChEBI" id="CHEBI:30616"/>
    </ligand>
</feature>
<dbReference type="PANTHER" id="PTHR43209:SF1">
    <property type="entry name" value="TRNA SULFURTRANSFERASE"/>
    <property type="match status" value="1"/>
</dbReference>
<dbReference type="Gene3D" id="3.30.2130.30">
    <property type="match status" value="1"/>
</dbReference>
<dbReference type="CDD" id="cd11716">
    <property type="entry name" value="THUMP_ThiI"/>
    <property type="match status" value="1"/>
</dbReference>
<dbReference type="Pfam" id="PF02568">
    <property type="entry name" value="ThiI"/>
    <property type="match status" value="1"/>
</dbReference>
<keyword evidence="12" id="KW-1185">Reference proteome</keyword>
<dbReference type="NCBIfam" id="TIGR00342">
    <property type="entry name" value="tRNA uracil 4-sulfurtransferase ThiI"/>
    <property type="match status" value="1"/>
</dbReference>
<comment type="function">
    <text evidence="9">Catalyzes the ATP-dependent transfer of a sulfur to tRNA to produce 4-thiouridine in position 8 of tRNAs, which functions as a near-UV photosensor. Also catalyzes the transfer of sulfur to the sulfur carrier protein ThiS, forming ThiS-thiocarboxylate. This is a step in the synthesis of thiazole, in the thiamine biosynthesis pathway. The sulfur is donated as persulfide by IscS.</text>
</comment>
<evidence type="ECO:0000256" key="2">
    <source>
        <dbReference type="ARBA" id="ARBA00022490"/>
    </source>
</evidence>
<proteinExistence type="inferred from homology"/>
<dbReference type="SMART" id="SM00981">
    <property type="entry name" value="THUMP"/>
    <property type="match status" value="1"/>
</dbReference>
<dbReference type="HAMAP" id="MF_00021">
    <property type="entry name" value="ThiI"/>
    <property type="match status" value="1"/>
</dbReference>
<evidence type="ECO:0000256" key="4">
    <source>
        <dbReference type="ARBA" id="ARBA00022679"/>
    </source>
</evidence>
<dbReference type="PROSITE" id="PS51165">
    <property type="entry name" value="THUMP"/>
    <property type="match status" value="1"/>
</dbReference>
<comment type="caution">
    <text evidence="11">The sequence shown here is derived from an EMBL/GenBank/DDBJ whole genome shotgun (WGS) entry which is preliminary data.</text>
</comment>
<dbReference type="EMBL" id="JAYGJQ010000001">
    <property type="protein sequence ID" value="MEA9356199.1"/>
    <property type="molecule type" value="Genomic_DNA"/>
</dbReference>
<dbReference type="SUPFAM" id="SSF143437">
    <property type="entry name" value="THUMP domain-like"/>
    <property type="match status" value="1"/>
</dbReference>
<evidence type="ECO:0000256" key="5">
    <source>
        <dbReference type="ARBA" id="ARBA00022741"/>
    </source>
</evidence>
<comment type="catalytic activity">
    <reaction evidence="9">
        <text>[ThiI sulfur-carrier protein]-S-sulfanyl-L-cysteine + a uridine in tRNA + 2 reduced [2Fe-2S]-[ferredoxin] + ATP + H(+) = [ThiI sulfur-carrier protein]-L-cysteine + a 4-thiouridine in tRNA + 2 oxidized [2Fe-2S]-[ferredoxin] + AMP + diphosphate</text>
        <dbReference type="Rhea" id="RHEA:24176"/>
        <dbReference type="Rhea" id="RHEA-COMP:10000"/>
        <dbReference type="Rhea" id="RHEA-COMP:10001"/>
        <dbReference type="Rhea" id="RHEA-COMP:13337"/>
        <dbReference type="Rhea" id="RHEA-COMP:13338"/>
        <dbReference type="Rhea" id="RHEA-COMP:13339"/>
        <dbReference type="Rhea" id="RHEA-COMP:13340"/>
        <dbReference type="ChEBI" id="CHEBI:15378"/>
        <dbReference type="ChEBI" id="CHEBI:29950"/>
        <dbReference type="ChEBI" id="CHEBI:30616"/>
        <dbReference type="ChEBI" id="CHEBI:33019"/>
        <dbReference type="ChEBI" id="CHEBI:33737"/>
        <dbReference type="ChEBI" id="CHEBI:33738"/>
        <dbReference type="ChEBI" id="CHEBI:61963"/>
        <dbReference type="ChEBI" id="CHEBI:65315"/>
        <dbReference type="ChEBI" id="CHEBI:136798"/>
        <dbReference type="ChEBI" id="CHEBI:456215"/>
        <dbReference type="EC" id="2.8.1.4"/>
    </reaction>
</comment>